<dbReference type="Proteomes" id="UP001554567">
    <property type="component" value="Unassembled WGS sequence"/>
</dbReference>
<protein>
    <recommendedName>
        <fullName evidence="3">Transposase</fullName>
    </recommendedName>
</protein>
<accession>A0ABV3N545</accession>
<evidence type="ECO:0000313" key="1">
    <source>
        <dbReference type="EMBL" id="MEW5290934.1"/>
    </source>
</evidence>
<gene>
    <name evidence="1" type="ORF">ABW286_17405</name>
</gene>
<keyword evidence="2" id="KW-1185">Reference proteome</keyword>
<proteinExistence type="predicted"/>
<sequence>MSKPTVKTAPVKKTIKALTCSFELTTPCDRDGTFESQLVKKHQTTLPDETEHVRIS</sequence>
<dbReference type="EMBL" id="JBFKZN010000009">
    <property type="protein sequence ID" value="MEW5290934.1"/>
    <property type="molecule type" value="Genomic_DNA"/>
</dbReference>
<evidence type="ECO:0008006" key="3">
    <source>
        <dbReference type="Google" id="ProtNLM"/>
    </source>
</evidence>
<comment type="caution">
    <text evidence="1">The sequence shown here is derived from an EMBL/GenBank/DDBJ whole genome shotgun (WGS) entry which is preliminary data.</text>
</comment>
<reference evidence="1 2" key="1">
    <citation type="submission" date="2024-07" db="EMBL/GenBank/DDBJ databases">
        <authorList>
            <person name="Dulla G.F.J."/>
            <person name="Delorm J.G."/>
        </authorList>
    </citation>
    <scope>NUCLEOTIDE SEQUENCE [LARGE SCALE GENOMIC DNA]</scope>
    <source>
        <strain evidence="1 2">JGD 233</strain>
    </source>
</reference>
<evidence type="ECO:0000313" key="2">
    <source>
        <dbReference type="Proteomes" id="UP001554567"/>
    </source>
</evidence>
<organism evidence="1 2">
    <name type="scientific">Erwinia papayae</name>
    <dbReference type="NCBI Taxonomy" id="206499"/>
    <lineage>
        <taxon>Bacteria</taxon>
        <taxon>Pseudomonadati</taxon>
        <taxon>Pseudomonadota</taxon>
        <taxon>Gammaproteobacteria</taxon>
        <taxon>Enterobacterales</taxon>
        <taxon>Erwiniaceae</taxon>
        <taxon>Erwinia</taxon>
    </lineage>
</organism>
<name>A0ABV3N545_9GAMM</name>